<dbReference type="InterPro" id="IPR050109">
    <property type="entry name" value="HTH-type_TetR-like_transc_reg"/>
</dbReference>
<name>A0ABQ0HED1_9ACTN</name>
<comment type="caution">
    <text evidence="5">The sequence shown here is derived from an EMBL/GenBank/DDBJ whole genome shotgun (WGS) entry which is preliminary data.</text>
</comment>
<keyword evidence="1 2" id="KW-0238">DNA-binding</keyword>
<keyword evidence="6" id="KW-1185">Reference proteome</keyword>
<dbReference type="PANTHER" id="PTHR30055:SF226">
    <property type="entry name" value="HTH-TYPE TRANSCRIPTIONAL REGULATOR PKSA"/>
    <property type="match status" value="1"/>
</dbReference>
<dbReference type="InterPro" id="IPR001647">
    <property type="entry name" value="HTH_TetR"/>
</dbReference>
<dbReference type="EMBL" id="BAFD01000060">
    <property type="protein sequence ID" value="GAB44232.1"/>
    <property type="molecule type" value="Genomic_DNA"/>
</dbReference>
<dbReference type="PANTHER" id="PTHR30055">
    <property type="entry name" value="HTH-TYPE TRANSCRIPTIONAL REGULATOR RUTR"/>
    <property type="match status" value="1"/>
</dbReference>
<reference evidence="5 6" key="1">
    <citation type="submission" date="2012-02" db="EMBL/GenBank/DDBJ databases">
        <title>Whole genome shotgun sequence of Gordonia terrae NBRC 100016.</title>
        <authorList>
            <person name="Takarada H."/>
            <person name="Hosoyama A."/>
            <person name="Tsuchikane K."/>
            <person name="Katsumata H."/>
            <person name="Yamazaki S."/>
            <person name="Fujita N."/>
        </authorList>
    </citation>
    <scope>NUCLEOTIDE SEQUENCE [LARGE SCALE GENOMIC DNA]</scope>
    <source>
        <strain evidence="5 6">NBRC 100016</strain>
    </source>
</reference>
<feature type="domain" description="HTH tetR-type" evidence="4">
    <location>
        <begin position="53"/>
        <end position="113"/>
    </location>
</feature>
<feature type="DNA-binding region" description="H-T-H motif" evidence="2">
    <location>
        <begin position="76"/>
        <end position="95"/>
    </location>
</feature>
<dbReference type="Gene3D" id="1.10.357.10">
    <property type="entry name" value="Tetracycline Repressor, domain 2"/>
    <property type="match status" value="1"/>
</dbReference>
<protein>
    <submittedName>
        <fullName evidence="5">TetR family transcriptional regulator</fullName>
    </submittedName>
</protein>
<dbReference type="Pfam" id="PF00440">
    <property type="entry name" value="TetR_N"/>
    <property type="match status" value="1"/>
</dbReference>
<evidence type="ECO:0000256" key="2">
    <source>
        <dbReference type="PROSITE-ProRule" id="PRU00335"/>
    </source>
</evidence>
<evidence type="ECO:0000313" key="5">
    <source>
        <dbReference type="EMBL" id="GAB44232.1"/>
    </source>
</evidence>
<evidence type="ECO:0000256" key="1">
    <source>
        <dbReference type="ARBA" id="ARBA00023125"/>
    </source>
</evidence>
<feature type="region of interest" description="Disordered" evidence="3">
    <location>
        <begin position="1"/>
        <end position="35"/>
    </location>
</feature>
<gene>
    <name evidence="5" type="ORF">GOTRE_060_01410</name>
</gene>
<dbReference type="InterPro" id="IPR009057">
    <property type="entry name" value="Homeodomain-like_sf"/>
</dbReference>
<dbReference type="SUPFAM" id="SSF46689">
    <property type="entry name" value="Homeodomain-like"/>
    <property type="match status" value="1"/>
</dbReference>
<proteinExistence type="predicted"/>
<evidence type="ECO:0000313" key="6">
    <source>
        <dbReference type="Proteomes" id="UP000004881"/>
    </source>
</evidence>
<organism evidence="5 6">
    <name type="scientific">Gordonia terrae NBRC 100016</name>
    <dbReference type="NCBI Taxonomy" id="1089454"/>
    <lineage>
        <taxon>Bacteria</taxon>
        <taxon>Bacillati</taxon>
        <taxon>Actinomycetota</taxon>
        <taxon>Actinomycetes</taxon>
        <taxon>Mycobacteriales</taxon>
        <taxon>Gordoniaceae</taxon>
        <taxon>Gordonia</taxon>
    </lineage>
</organism>
<dbReference type="PROSITE" id="PS50977">
    <property type="entry name" value="HTH_TETR_2"/>
    <property type="match status" value="1"/>
</dbReference>
<dbReference type="Proteomes" id="UP000004881">
    <property type="component" value="Unassembled WGS sequence"/>
</dbReference>
<sequence>MTLSPPDWTSVKSGGVGTLRPRNSNDFSSKDGEMTQVVDRQARIEARSRDKFQAKRDELAMATLTTLAELGYARTSLREIAQNSEYSHGVLHYYFTDKLDLIAHAVRQYEAVCVTRYDEAVANATDAAHLRDEFADTFFAGMHSEASIHRLWYDLRNQSMFDDSFRSDVIEIESRREEMIWRVVERYCELSGTTPVVTPAVAYIALDGIFQRGLLSEIDGRPEGVANARLDLIAFFDVVGHH</sequence>
<evidence type="ECO:0000256" key="3">
    <source>
        <dbReference type="SAM" id="MobiDB-lite"/>
    </source>
</evidence>
<evidence type="ECO:0000259" key="4">
    <source>
        <dbReference type="PROSITE" id="PS50977"/>
    </source>
</evidence>
<accession>A0ABQ0HED1</accession>